<evidence type="ECO:0000259" key="12">
    <source>
        <dbReference type="PROSITE" id="PS50893"/>
    </source>
</evidence>
<evidence type="ECO:0000256" key="9">
    <source>
        <dbReference type="ARBA" id="ARBA00023251"/>
    </source>
</evidence>
<accession>A0A918PWA6</accession>
<dbReference type="AlphaFoldDB" id="A0A918PWA6"/>
<keyword evidence="8" id="KW-0472">Membrane</keyword>
<dbReference type="GO" id="GO:0043215">
    <property type="term" value="P:daunorubicin transport"/>
    <property type="evidence" value="ECO:0007669"/>
    <property type="project" value="InterPro"/>
</dbReference>
<dbReference type="GO" id="GO:0005524">
    <property type="term" value="F:ATP binding"/>
    <property type="evidence" value="ECO:0007669"/>
    <property type="project" value="UniProtKB-KW"/>
</dbReference>
<comment type="subcellular location">
    <subcellularLocation>
        <location evidence="1">Cell membrane</location>
        <topology evidence="1">Peripheral membrane protein</topology>
        <orientation evidence="1">Cytoplasmic side</orientation>
    </subcellularLocation>
</comment>
<dbReference type="InterPro" id="IPR003593">
    <property type="entry name" value="AAA+_ATPase"/>
</dbReference>
<evidence type="ECO:0000313" key="14">
    <source>
        <dbReference type="Proteomes" id="UP000622166"/>
    </source>
</evidence>
<feature type="region of interest" description="Disordered" evidence="11">
    <location>
        <begin position="310"/>
        <end position="337"/>
    </location>
</feature>
<evidence type="ECO:0000256" key="4">
    <source>
        <dbReference type="ARBA" id="ARBA00022475"/>
    </source>
</evidence>
<dbReference type="InterPro" id="IPR027417">
    <property type="entry name" value="P-loop_NTPase"/>
</dbReference>
<dbReference type="PROSITE" id="PS00211">
    <property type="entry name" value="ABC_TRANSPORTER_1"/>
    <property type="match status" value="1"/>
</dbReference>
<dbReference type="GO" id="GO:0046677">
    <property type="term" value="P:response to antibiotic"/>
    <property type="evidence" value="ECO:0007669"/>
    <property type="project" value="UniProtKB-KW"/>
</dbReference>
<sequence>MDIAISAEGLRKRYGDNEVLKGVGLSVEAGTVYGVLGPNGAGKTTMVRMLATLLQPDAGSARVAGYDVVTQAHEVRQRIGLTGQYAALDGELTGRENLVLLGTLMHLGRKQARIRAEELLERFGLTDAADRPVQTYSGGMRRRLDLGASLIASPPVVFLDEPTTGLDLVSRTALWDMVREQVAAGVTILLTTQYLEEADQLAHRIAVIDQGKLAAEGTPDELKSAVGGERLEITVRTPEMARAALAPLSSVGSAAPVIDDTGLRVSAALETGFAGVSKAAAELQLSSVEVLDFVVRRPSMDEVFLELTGHRGLSRPDGSNAPDEAAHDVGELEVTQR</sequence>
<dbReference type="InterPro" id="IPR025302">
    <property type="entry name" value="DrrA1/2-like_C"/>
</dbReference>
<keyword evidence="5" id="KW-0547">Nucleotide-binding</keyword>
<evidence type="ECO:0000256" key="5">
    <source>
        <dbReference type="ARBA" id="ARBA00022741"/>
    </source>
</evidence>
<keyword evidence="9" id="KW-0046">Antibiotic resistance</keyword>
<dbReference type="GO" id="GO:0008559">
    <property type="term" value="F:ABC-type xenobiotic transporter activity"/>
    <property type="evidence" value="ECO:0007669"/>
    <property type="project" value="UniProtKB-EC"/>
</dbReference>
<protein>
    <recommendedName>
        <fullName evidence="2">ABC-type xenobiotic transporter</fullName>
        <ecNumber evidence="2">7.6.2.2</ecNumber>
    </recommendedName>
</protein>
<comment type="similarity">
    <text evidence="10">Belongs to the ABC transporter superfamily. Drug exporter-1 (DrugE1) (TC 3.A.1.105) family.</text>
</comment>
<dbReference type="GO" id="GO:0016887">
    <property type="term" value="F:ATP hydrolysis activity"/>
    <property type="evidence" value="ECO:0007669"/>
    <property type="project" value="InterPro"/>
</dbReference>
<dbReference type="GO" id="GO:0005886">
    <property type="term" value="C:plasma membrane"/>
    <property type="evidence" value="ECO:0007669"/>
    <property type="project" value="UniProtKB-SubCell"/>
</dbReference>
<evidence type="ECO:0000256" key="1">
    <source>
        <dbReference type="ARBA" id="ARBA00004413"/>
    </source>
</evidence>
<evidence type="ECO:0000256" key="7">
    <source>
        <dbReference type="ARBA" id="ARBA00022967"/>
    </source>
</evidence>
<reference evidence="13" key="1">
    <citation type="journal article" date="2014" name="Int. J. Syst. Evol. Microbiol.">
        <title>Complete genome sequence of Corynebacterium casei LMG S-19264T (=DSM 44701T), isolated from a smear-ripened cheese.</title>
        <authorList>
            <consortium name="US DOE Joint Genome Institute (JGI-PGF)"/>
            <person name="Walter F."/>
            <person name="Albersmeier A."/>
            <person name="Kalinowski J."/>
            <person name="Ruckert C."/>
        </authorList>
    </citation>
    <scope>NUCLEOTIDE SEQUENCE</scope>
    <source>
        <strain evidence="13">JCM 4815</strain>
    </source>
</reference>
<dbReference type="Proteomes" id="UP000622166">
    <property type="component" value="Unassembled WGS sequence"/>
</dbReference>
<dbReference type="EMBL" id="BMVW01000012">
    <property type="protein sequence ID" value="GGZ25517.1"/>
    <property type="molecule type" value="Genomic_DNA"/>
</dbReference>
<dbReference type="InterPro" id="IPR003439">
    <property type="entry name" value="ABC_transporter-like_ATP-bd"/>
</dbReference>
<gene>
    <name evidence="13" type="ORF">GCM10010365_52210</name>
</gene>
<dbReference type="InterPro" id="IPR017871">
    <property type="entry name" value="ABC_transporter-like_CS"/>
</dbReference>
<keyword evidence="4" id="KW-1003">Cell membrane</keyword>
<organism evidence="13 14">
    <name type="scientific">Streptomyces poonensis</name>
    <dbReference type="NCBI Taxonomy" id="68255"/>
    <lineage>
        <taxon>Bacteria</taxon>
        <taxon>Bacillati</taxon>
        <taxon>Actinomycetota</taxon>
        <taxon>Actinomycetes</taxon>
        <taxon>Kitasatosporales</taxon>
        <taxon>Streptomycetaceae</taxon>
        <taxon>Streptomyces</taxon>
    </lineage>
</organism>
<dbReference type="Pfam" id="PF00005">
    <property type="entry name" value="ABC_tran"/>
    <property type="match status" value="1"/>
</dbReference>
<dbReference type="SMART" id="SM00382">
    <property type="entry name" value="AAA"/>
    <property type="match status" value="1"/>
</dbReference>
<evidence type="ECO:0000313" key="13">
    <source>
        <dbReference type="EMBL" id="GGZ25517.1"/>
    </source>
</evidence>
<dbReference type="FunFam" id="3.40.50.300:FF:000589">
    <property type="entry name" value="ABC transporter, ATP-binding subunit"/>
    <property type="match status" value="1"/>
</dbReference>
<dbReference type="EC" id="7.6.2.2" evidence="2"/>
<keyword evidence="6 13" id="KW-0067">ATP-binding</keyword>
<dbReference type="PANTHER" id="PTHR42711">
    <property type="entry name" value="ABC TRANSPORTER ATP-BINDING PROTEIN"/>
    <property type="match status" value="1"/>
</dbReference>
<evidence type="ECO:0000256" key="3">
    <source>
        <dbReference type="ARBA" id="ARBA00022448"/>
    </source>
</evidence>
<dbReference type="RefSeq" id="WP_189863135.1">
    <property type="nucleotide sequence ID" value="NZ_BMVW01000012.1"/>
</dbReference>
<feature type="domain" description="ABC transporter" evidence="12">
    <location>
        <begin position="5"/>
        <end position="235"/>
    </location>
</feature>
<dbReference type="Gene3D" id="3.40.50.300">
    <property type="entry name" value="P-loop containing nucleotide triphosphate hydrolases"/>
    <property type="match status" value="1"/>
</dbReference>
<keyword evidence="7" id="KW-1278">Translocase</keyword>
<dbReference type="Pfam" id="PF13732">
    <property type="entry name" value="DrrA1-3_C"/>
    <property type="match status" value="1"/>
</dbReference>
<reference evidence="13" key="2">
    <citation type="submission" date="2020-09" db="EMBL/GenBank/DDBJ databases">
        <authorList>
            <person name="Sun Q."/>
            <person name="Ohkuma M."/>
        </authorList>
    </citation>
    <scope>NUCLEOTIDE SEQUENCE</scope>
    <source>
        <strain evidence="13">JCM 4815</strain>
    </source>
</reference>
<evidence type="ECO:0000256" key="2">
    <source>
        <dbReference type="ARBA" id="ARBA00012191"/>
    </source>
</evidence>
<keyword evidence="14" id="KW-1185">Reference proteome</keyword>
<evidence type="ECO:0000256" key="8">
    <source>
        <dbReference type="ARBA" id="ARBA00023136"/>
    </source>
</evidence>
<dbReference type="NCBIfam" id="TIGR01188">
    <property type="entry name" value="drrA"/>
    <property type="match status" value="1"/>
</dbReference>
<evidence type="ECO:0000256" key="11">
    <source>
        <dbReference type="SAM" id="MobiDB-lite"/>
    </source>
</evidence>
<dbReference type="PROSITE" id="PS50893">
    <property type="entry name" value="ABC_TRANSPORTER_2"/>
    <property type="match status" value="1"/>
</dbReference>
<dbReference type="PANTHER" id="PTHR42711:SF19">
    <property type="entry name" value="DOXORUBICIN RESISTANCE ATP-BINDING PROTEIN DRRA"/>
    <property type="match status" value="1"/>
</dbReference>
<feature type="compositionally biased region" description="Basic and acidic residues" evidence="11">
    <location>
        <begin position="324"/>
        <end position="337"/>
    </location>
</feature>
<name>A0A918PWA6_9ACTN</name>
<proteinExistence type="inferred from homology"/>
<dbReference type="InterPro" id="IPR050763">
    <property type="entry name" value="ABC_transporter_ATP-binding"/>
</dbReference>
<keyword evidence="3" id="KW-0813">Transport</keyword>
<dbReference type="GO" id="GO:1900753">
    <property type="term" value="P:doxorubicin transport"/>
    <property type="evidence" value="ECO:0007669"/>
    <property type="project" value="InterPro"/>
</dbReference>
<evidence type="ECO:0000256" key="10">
    <source>
        <dbReference type="ARBA" id="ARBA00049985"/>
    </source>
</evidence>
<comment type="caution">
    <text evidence="13">The sequence shown here is derived from an EMBL/GenBank/DDBJ whole genome shotgun (WGS) entry which is preliminary data.</text>
</comment>
<dbReference type="SUPFAM" id="SSF52540">
    <property type="entry name" value="P-loop containing nucleoside triphosphate hydrolases"/>
    <property type="match status" value="1"/>
</dbReference>
<dbReference type="InterPro" id="IPR005894">
    <property type="entry name" value="DrrA"/>
</dbReference>
<evidence type="ECO:0000256" key="6">
    <source>
        <dbReference type="ARBA" id="ARBA00022840"/>
    </source>
</evidence>